<dbReference type="EMBL" id="JADJIB010000008">
    <property type="protein sequence ID" value="MBK7274533.1"/>
    <property type="molecule type" value="Genomic_DNA"/>
</dbReference>
<name>A0A935IXK0_9MICO</name>
<dbReference type="SUPFAM" id="SSF55961">
    <property type="entry name" value="Bet v1-like"/>
    <property type="match status" value="1"/>
</dbReference>
<reference evidence="2 4" key="1">
    <citation type="submission" date="2020-10" db="EMBL/GenBank/DDBJ databases">
        <title>Connecting structure to function with the recovery of over 1000 high-quality activated sludge metagenome-assembled genomes encoding full-length rRNA genes using long-read sequencing.</title>
        <authorList>
            <person name="Singleton C.M."/>
            <person name="Petriglieri F."/>
            <person name="Kristensen J.M."/>
            <person name="Kirkegaard R.H."/>
            <person name="Michaelsen T.Y."/>
            <person name="Andersen M.H."/>
            <person name="Karst S.M."/>
            <person name="Dueholm M.S."/>
            <person name="Nielsen P.H."/>
            <person name="Albertsen M."/>
        </authorList>
    </citation>
    <scope>NUCLEOTIDE SEQUENCE [LARGE SCALE GENOMIC DNA]</scope>
    <source>
        <strain evidence="2">Ega_18-Q3-R5-49_MAXAC.001</strain>
        <strain evidence="3">Ribe_18-Q3-R11-54_MAXAC.001</strain>
    </source>
</reference>
<dbReference type="EMBL" id="JADKGK010000015">
    <property type="protein sequence ID" value="MBL0003776.1"/>
    <property type="molecule type" value="Genomic_DNA"/>
</dbReference>
<evidence type="ECO:0000313" key="1">
    <source>
        <dbReference type="EMBL" id="MBK7274287.1"/>
    </source>
</evidence>
<sequence>MSDTQQAEVVDEGSIAPDTIEVSALLSHDLNHVWHVLSTNDGVAAVLGDGATLGNKGEHWRATDGTHGVWRSYHPLEQVRLSWHASEDGPRSLVDLHLAPQGEQTYVSIRHEHVEGDLDSLKARWAAALSRLEAAAAG</sequence>
<evidence type="ECO:0000313" key="3">
    <source>
        <dbReference type="EMBL" id="MBL0003776.1"/>
    </source>
</evidence>
<protein>
    <submittedName>
        <fullName evidence="2">SRPBCC domain-containing protein</fullName>
    </submittedName>
</protein>
<evidence type="ECO:0000313" key="4">
    <source>
        <dbReference type="Proteomes" id="UP000726105"/>
    </source>
</evidence>
<dbReference type="AlphaFoldDB" id="A0A935IXK0"/>
<proteinExistence type="predicted"/>
<dbReference type="InterPro" id="IPR023393">
    <property type="entry name" value="START-like_dom_sf"/>
</dbReference>
<dbReference type="Gene3D" id="3.30.530.20">
    <property type="match status" value="1"/>
</dbReference>
<accession>A0A935IXK0</accession>
<gene>
    <name evidence="1" type="ORF">IPI13_14340</name>
    <name evidence="2" type="ORF">IPI13_15715</name>
    <name evidence="3" type="ORF">IPP00_07205</name>
</gene>
<dbReference type="Proteomes" id="UP000726105">
    <property type="component" value="Unassembled WGS sequence"/>
</dbReference>
<dbReference type="EMBL" id="JADJIB010000005">
    <property type="protein sequence ID" value="MBK7274287.1"/>
    <property type="molecule type" value="Genomic_DNA"/>
</dbReference>
<evidence type="ECO:0000313" key="2">
    <source>
        <dbReference type="EMBL" id="MBK7274533.1"/>
    </source>
</evidence>
<organism evidence="2 4">
    <name type="scientific">Candidatus Phosphoribacter hodrii</name>
    <dbReference type="NCBI Taxonomy" id="2953743"/>
    <lineage>
        <taxon>Bacteria</taxon>
        <taxon>Bacillati</taxon>
        <taxon>Actinomycetota</taxon>
        <taxon>Actinomycetes</taxon>
        <taxon>Micrococcales</taxon>
        <taxon>Dermatophilaceae</taxon>
        <taxon>Candidatus Phosphoribacter</taxon>
    </lineage>
</organism>
<comment type="caution">
    <text evidence="2">The sequence shown here is derived from an EMBL/GenBank/DDBJ whole genome shotgun (WGS) entry which is preliminary data.</text>
</comment>
<dbReference type="Proteomes" id="UP000886632">
    <property type="component" value="Unassembled WGS sequence"/>
</dbReference>